<dbReference type="InterPro" id="IPR028978">
    <property type="entry name" value="Chorismate_lyase_/UTRA_dom_sf"/>
</dbReference>
<dbReference type="KEGG" id="llu:AKJ09_10286"/>
<dbReference type="STRING" id="1391654.AKJ09_10286"/>
<name>A0A0K1QD19_9BACT</name>
<dbReference type="Pfam" id="PF00392">
    <property type="entry name" value="GntR"/>
    <property type="match status" value="1"/>
</dbReference>
<dbReference type="SUPFAM" id="SSF64288">
    <property type="entry name" value="Chorismate lyase-like"/>
    <property type="match status" value="1"/>
</dbReference>
<dbReference type="RefSeq" id="WP_146654363.1">
    <property type="nucleotide sequence ID" value="NZ_CP012333.1"/>
</dbReference>
<reference evidence="5 6" key="1">
    <citation type="submission" date="2015-08" db="EMBL/GenBank/DDBJ databases">
        <authorList>
            <person name="Babu N.S."/>
            <person name="Beckwith C.J."/>
            <person name="Beseler K.G."/>
            <person name="Brison A."/>
            <person name="Carone J.V."/>
            <person name="Caskin T.P."/>
            <person name="Diamond M."/>
            <person name="Durham M.E."/>
            <person name="Foxe J.M."/>
            <person name="Go M."/>
            <person name="Henderson B.A."/>
            <person name="Jones I.B."/>
            <person name="McGettigan J.A."/>
            <person name="Micheletti S.J."/>
            <person name="Nasrallah M.E."/>
            <person name="Ortiz D."/>
            <person name="Piller C.R."/>
            <person name="Privatt S.R."/>
            <person name="Schneider S.L."/>
            <person name="Sharp S."/>
            <person name="Smith T.C."/>
            <person name="Stanton J.D."/>
            <person name="Ullery H.E."/>
            <person name="Wilson R.J."/>
            <person name="Serrano M.G."/>
            <person name="Buck G."/>
            <person name="Lee V."/>
            <person name="Wang Y."/>
            <person name="Carvalho R."/>
            <person name="Voegtly L."/>
            <person name="Shi R."/>
            <person name="Duckworth R."/>
            <person name="Johnson A."/>
            <person name="Loviza R."/>
            <person name="Walstead R."/>
            <person name="Shah Z."/>
            <person name="Kiflezghi M."/>
            <person name="Wade K."/>
            <person name="Ball S.L."/>
            <person name="Bradley K.W."/>
            <person name="Asai D.J."/>
            <person name="Bowman C.A."/>
            <person name="Russell D.A."/>
            <person name="Pope W.H."/>
            <person name="Jacobs-Sera D."/>
            <person name="Hendrix R.W."/>
            <person name="Hatfull G.F."/>
        </authorList>
    </citation>
    <scope>NUCLEOTIDE SEQUENCE [LARGE SCALE GENOMIC DNA]</scope>
    <source>
        <strain evidence="5 6">DSM 27648</strain>
    </source>
</reference>
<evidence type="ECO:0000259" key="4">
    <source>
        <dbReference type="PROSITE" id="PS50949"/>
    </source>
</evidence>
<dbReference type="GO" id="GO:0045892">
    <property type="term" value="P:negative regulation of DNA-templated transcription"/>
    <property type="evidence" value="ECO:0007669"/>
    <property type="project" value="TreeGrafter"/>
</dbReference>
<dbReference type="InterPro" id="IPR036388">
    <property type="entry name" value="WH-like_DNA-bd_sf"/>
</dbReference>
<dbReference type="InterPro" id="IPR050679">
    <property type="entry name" value="Bact_HTH_transcr_reg"/>
</dbReference>
<dbReference type="AlphaFoldDB" id="A0A0K1QD19"/>
<organism evidence="5 6">
    <name type="scientific">Labilithrix luteola</name>
    <dbReference type="NCBI Taxonomy" id="1391654"/>
    <lineage>
        <taxon>Bacteria</taxon>
        <taxon>Pseudomonadati</taxon>
        <taxon>Myxococcota</taxon>
        <taxon>Polyangia</taxon>
        <taxon>Polyangiales</taxon>
        <taxon>Labilitrichaceae</taxon>
        <taxon>Labilithrix</taxon>
    </lineage>
</organism>
<keyword evidence="2" id="KW-0238">DNA-binding</keyword>
<evidence type="ECO:0000313" key="5">
    <source>
        <dbReference type="EMBL" id="AKV03623.1"/>
    </source>
</evidence>
<dbReference type="InterPro" id="IPR036390">
    <property type="entry name" value="WH_DNA-bd_sf"/>
</dbReference>
<accession>A0A0K1QD19</accession>
<dbReference type="Gene3D" id="3.40.1410.10">
    <property type="entry name" value="Chorismate lyase-like"/>
    <property type="match status" value="1"/>
</dbReference>
<dbReference type="Pfam" id="PF07702">
    <property type="entry name" value="UTRA"/>
    <property type="match status" value="1"/>
</dbReference>
<keyword evidence="3" id="KW-0804">Transcription</keyword>
<dbReference type="PROSITE" id="PS50949">
    <property type="entry name" value="HTH_GNTR"/>
    <property type="match status" value="1"/>
</dbReference>
<evidence type="ECO:0000256" key="2">
    <source>
        <dbReference type="ARBA" id="ARBA00023125"/>
    </source>
</evidence>
<dbReference type="InterPro" id="IPR000524">
    <property type="entry name" value="Tscrpt_reg_HTH_GntR"/>
</dbReference>
<dbReference type="GO" id="GO:0003700">
    <property type="term" value="F:DNA-binding transcription factor activity"/>
    <property type="evidence" value="ECO:0007669"/>
    <property type="project" value="InterPro"/>
</dbReference>
<protein>
    <submittedName>
        <fullName evidence="5">Transcriptional regulator, GntR family</fullName>
    </submittedName>
</protein>
<dbReference type="SUPFAM" id="SSF46785">
    <property type="entry name" value="Winged helix' DNA-binding domain"/>
    <property type="match status" value="1"/>
</dbReference>
<dbReference type="CDD" id="cd07377">
    <property type="entry name" value="WHTH_GntR"/>
    <property type="match status" value="1"/>
</dbReference>
<dbReference type="OrthoDB" id="9794015at2"/>
<feature type="domain" description="HTH gntR-type" evidence="4">
    <location>
        <begin position="8"/>
        <end position="76"/>
    </location>
</feature>
<keyword evidence="1" id="KW-0805">Transcription regulation</keyword>
<evidence type="ECO:0000256" key="3">
    <source>
        <dbReference type="ARBA" id="ARBA00023163"/>
    </source>
</evidence>
<dbReference type="SMART" id="SM00866">
    <property type="entry name" value="UTRA"/>
    <property type="match status" value="1"/>
</dbReference>
<dbReference type="PANTHER" id="PTHR44846:SF1">
    <property type="entry name" value="MANNOSYL-D-GLYCERATE TRANSPORT_METABOLISM SYSTEM REPRESSOR MNGR-RELATED"/>
    <property type="match status" value="1"/>
</dbReference>
<dbReference type="InterPro" id="IPR011663">
    <property type="entry name" value="UTRA"/>
</dbReference>
<dbReference type="PATRIC" id="fig|1391654.3.peg.10422"/>
<evidence type="ECO:0000313" key="6">
    <source>
        <dbReference type="Proteomes" id="UP000064967"/>
    </source>
</evidence>
<dbReference type="EMBL" id="CP012333">
    <property type="protein sequence ID" value="AKV03623.1"/>
    <property type="molecule type" value="Genomic_DNA"/>
</dbReference>
<dbReference type="SMART" id="SM00345">
    <property type="entry name" value="HTH_GNTR"/>
    <property type="match status" value="1"/>
</dbReference>
<evidence type="ECO:0000256" key="1">
    <source>
        <dbReference type="ARBA" id="ARBA00023015"/>
    </source>
</evidence>
<dbReference type="Gene3D" id="1.10.10.10">
    <property type="entry name" value="Winged helix-like DNA-binding domain superfamily/Winged helix DNA-binding domain"/>
    <property type="match status" value="1"/>
</dbReference>
<sequence length="246" mass="26679">MSATPGSLPLYAQVEAELEADIESGRLSRGSQLPPEDALVQRFGVSRPTVRQAIQRLVQRGLVEIRRGKGTFVGPSKLTQPLTALTGFVEDMIAAGRAPSARLVDKAIVAATEAVAKHLALPKGARVARIRRVRLADGGPVSFDETYLPLPLGEKIMSDDLEAEPIFGLLEGKYGVPLTEAEYGLEAIAAPARIAAAIGVPEGSPIFLVERTSFSTKRKPVDYEKLYYRGDQVRFVTTLSRQARQR</sequence>
<dbReference type="PANTHER" id="PTHR44846">
    <property type="entry name" value="MANNOSYL-D-GLYCERATE TRANSPORT/METABOLISM SYSTEM REPRESSOR MNGR-RELATED"/>
    <property type="match status" value="1"/>
</dbReference>
<proteinExistence type="predicted"/>
<dbReference type="Proteomes" id="UP000064967">
    <property type="component" value="Chromosome"/>
</dbReference>
<dbReference type="GO" id="GO:0003677">
    <property type="term" value="F:DNA binding"/>
    <property type="evidence" value="ECO:0007669"/>
    <property type="project" value="UniProtKB-KW"/>
</dbReference>
<gene>
    <name evidence="5" type="ORF">AKJ09_10286</name>
</gene>
<dbReference type="PRINTS" id="PR00035">
    <property type="entry name" value="HTHGNTR"/>
</dbReference>
<keyword evidence="6" id="KW-1185">Reference proteome</keyword>